<reference evidence="1 2" key="1">
    <citation type="journal article" date="2021" name="Commun. Biol.">
        <title>The genome of Shorea leprosula (Dipterocarpaceae) highlights the ecological relevance of drought in aseasonal tropical rainforests.</title>
        <authorList>
            <person name="Ng K.K.S."/>
            <person name="Kobayashi M.J."/>
            <person name="Fawcett J.A."/>
            <person name="Hatakeyama M."/>
            <person name="Paape T."/>
            <person name="Ng C.H."/>
            <person name="Ang C.C."/>
            <person name="Tnah L.H."/>
            <person name="Lee C.T."/>
            <person name="Nishiyama T."/>
            <person name="Sese J."/>
            <person name="O'Brien M.J."/>
            <person name="Copetti D."/>
            <person name="Mohd Noor M.I."/>
            <person name="Ong R.C."/>
            <person name="Putra M."/>
            <person name="Sireger I.Z."/>
            <person name="Indrioko S."/>
            <person name="Kosugi Y."/>
            <person name="Izuno A."/>
            <person name="Isagi Y."/>
            <person name="Lee S.L."/>
            <person name="Shimizu K.K."/>
        </authorList>
    </citation>
    <scope>NUCLEOTIDE SEQUENCE [LARGE SCALE GENOMIC DNA]</scope>
    <source>
        <strain evidence="1">214</strain>
    </source>
</reference>
<protein>
    <submittedName>
        <fullName evidence="1">Uncharacterized protein</fullName>
    </submittedName>
</protein>
<gene>
    <name evidence="1" type="ORF">SLEP1_g6463</name>
</gene>
<organism evidence="1 2">
    <name type="scientific">Rubroshorea leprosula</name>
    <dbReference type="NCBI Taxonomy" id="152421"/>
    <lineage>
        <taxon>Eukaryota</taxon>
        <taxon>Viridiplantae</taxon>
        <taxon>Streptophyta</taxon>
        <taxon>Embryophyta</taxon>
        <taxon>Tracheophyta</taxon>
        <taxon>Spermatophyta</taxon>
        <taxon>Magnoliopsida</taxon>
        <taxon>eudicotyledons</taxon>
        <taxon>Gunneridae</taxon>
        <taxon>Pentapetalae</taxon>
        <taxon>rosids</taxon>
        <taxon>malvids</taxon>
        <taxon>Malvales</taxon>
        <taxon>Dipterocarpaceae</taxon>
        <taxon>Rubroshorea</taxon>
    </lineage>
</organism>
<comment type="caution">
    <text evidence="1">The sequence shown here is derived from an EMBL/GenBank/DDBJ whole genome shotgun (WGS) entry which is preliminary data.</text>
</comment>
<dbReference type="Proteomes" id="UP001054252">
    <property type="component" value="Unassembled WGS sequence"/>
</dbReference>
<dbReference type="AlphaFoldDB" id="A0AAV5I681"/>
<accession>A0AAV5I681</accession>
<sequence>MLDLMPLLIQLKNQGSLRSTCFYLFYASPVSNWFKAIYSEAPLRYSLHMLDLMPLLIQLKNQGSLRNLGKLAYMCWIIRWSLLGETPGWFSKMSIY</sequence>
<name>A0AAV5I681_9ROSI</name>
<evidence type="ECO:0000313" key="2">
    <source>
        <dbReference type="Proteomes" id="UP001054252"/>
    </source>
</evidence>
<evidence type="ECO:0000313" key="1">
    <source>
        <dbReference type="EMBL" id="GKU92785.1"/>
    </source>
</evidence>
<keyword evidence="2" id="KW-1185">Reference proteome</keyword>
<proteinExistence type="predicted"/>
<dbReference type="EMBL" id="BPVZ01000006">
    <property type="protein sequence ID" value="GKU92785.1"/>
    <property type="molecule type" value="Genomic_DNA"/>
</dbReference>